<comment type="caution">
    <text evidence="2">The sequence shown here is derived from an EMBL/GenBank/DDBJ whole genome shotgun (WGS) entry which is preliminary data.</text>
</comment>
<dbReference type="NCBIfam" id="NF037995">
    <property type="entry name" value="TRAP_S1"/>
    <property type="match status" value="1"/>
</dbReference>
<gene>
    <name evidence="2" type="ORF">FXF49_11905</name>
</gene>
<dbReference type="CDD" id="cd13602">
    <property type="entry name" value="PBP2_TRAP_BpDctp6_7"/>
    <property type="match status" value="1"/>
</dbReference>
<keyword evidence="1" id="KW-0732">Signal</keyword>
<dbReference type="GO" id="GO:0055085">
    <property type="term" value="P:transmembrane transport"/>
    <property type="evidence" value="ECO:0007669"/>
    <property type="project" value="InterPro"/>
</dbReference>
<dbReference type="Proteomes" id="UP000323337">
    <property type="component" value="Unassembled WGS sequence"/>
</dbReference>
<dbReference type="Gene3D" id="3.40.190.170">
    <property type="entry name" value="Bacterial extracellular solute-binding protein, family 7"/>
    <property type="match status" value="1"/>
</dbReference>
<organism evidence="2 3">
    <name type="scientific">Flexistipes sinusarabici</name>
    <dbReference type="NCBI Taxonomy" id="2352"/>
    <lineage>
        <taxon>Bacteria</taxon>
        <taxon>Pseudomonadati</taxon>
        <taxon>Deferribacterota</taxon>
        <taxon>Deferribacteres</taxon>
        <taxon>Deferribacterales</taxon>
        <taxon>Flexistipitaceae</taxon>
        <taxon>Flexistipes</taxon>
    </lineage>
</organism>
<dbReference type="InterPro" id="IPR018389">
    <property type="entry name" value="DctP_fam"/>
</dbReference>
<reference evidence="2 3" key="1">
    <citation type="submission" date="2019-08" db="EMBL/GenBank/DDBJ databases">
        <title>Genomic characterization of a novel candidate phylum (ARYD3) from a high temperature, high salinity tertiary oil reservoir in north central Oklahoma, USA.</title>
        <authorList>
            <person name="Youssef N.H."/>
            <person name="Yadav A."/>
            <person name="Elshahed M.S."/>
        </authorList>
    </citation>
    <scope>NUCLEOTIDE SEQUENCE [LARGE SCALE GENOMIC DNA]</scope>
    <source>
        <strain evidence="2">ARYD1</strain>
    </source>
</reference>
<evidence type="ECO:0000313" key="3">
    <source>
        <dbReference type="Proteomes" id="UP000323337"/>
    </source>
</evidence>
<dbReference type="InterPro" id="IPR038404">
    <property type="entry name" value="TRAP_DctP_sf"/>
</dbReference>
<evidence type="ECO:0000256" key="1">
    <source>
        <dbReference type="ARBA" id="ARBA00022729"/>
    </source>
</evidence>
<dbReference type="AlphaFoldDB" id="A0A5D0ML97"/>
<feature type="non-terminal residue" evidence="2">
    <location>
        <position position="1"/>
    </location>
</feature>
<dbReference type="Pfam" id="PF03480">
    <property type="entry name" value="DctP"/>
    <property type="match status" value="1"/>
</dbReference>
<name>A0A5D0ML97_FLESI</name>
<dbReference type="PANTHER" id="PTHR33376">
    <property type="match status" value="1"/>
</dbReference>
<dbReference type="PANTHER" id="PTHR33376:SF4">
    <property type="entry name" value="SIALIC ACID-BINDING PERIPLASMIC PROTEIN SIAP"/>
    <property type="match status" value="1"/>
</dbReference>
<dbReference type="EMBL" id="VSIV01000378">
    <property type="protein sequence ID" value="TYB32363.1"/>
    <property type="molecule type" value="Genomic_DNA"/>
</dbReference>
<evidence type="ECO:0000313" key="2">
    <source>
        <dbReference type="EMBL" id="TYB32363.1"/>
    </source>
</evidence>
<sequence length="313" mass="34363">TCFAVSSVFAADVKMNLNAVYGQNSFHTQGAIYFADLVEEYTDGSVNITVQPGGSLGFKGPELLKAVKDAQVPMSDILMGVVAGSEHVFGISSLPRLAPSFDEAKKLYEDSKPLYKKATAKWNQKFLYAAPWPPSGLVTKNKVETAADIKNAKIRTYDKNGANFLRELGAAGISMPWGEVYSALRTGLIDGVLTSAESAKNGKFWEVLGHFNNINYAFPLNMVTINKDYWDSLSDEQQKAMLKAAAETEKHQWESSEAKTKEALQVIKENGIVISQPSGKFAEQLDAAAKVIVNNYLEDASKETKKLLEKYIK</sequence>
<proteinExistence type="predicted"/>
<accession>A0A5D0ML97</accession>
<dbReference type="RefSeq" id="WP_303702121.1">
    <property type="nucleotide sequence ID" value="NZ_VSIV01000378.1"/>
</dbReference>
<protein>
    <submittedName>
        <fullName evidence="2">TRAP transporter substrate-binding protein</fullName>
    </submittedName>
</protein>